<dbReference type="Pfam" id="PF05974">
    <property type="entry name" value="DUF892"/>
    <property type="match status" value="1"/>
</dbReference>
<dbReference type="InterPro" id="IPR009078">
    <property type="entry name" value="Ferritin-like_SF"/>
</dbReference>
<accession>A0A9X3AYY9</accession>
<comment type="caution">
    <text evidence="1">The sequence shown here is derived from an EMBL/GenBank/DDBJ whole genome shotgun (WGS) entry which is preliminary data.</text>
</comment>
<name>A0A9X3AYY9_9HYPH</name>
<dbReference type="Proteomes" id="UP001149009">
    <property type="component" value="Unassembled WGS sequence"/>
</dbReference>
<dbReference type="PANTHER" id="PTHR30565">
    <property type="entry name" value="PROTEIN YCIF"/>
    <property type="match status" value="1"/>
</dbReference>
<dbReference type="PANTHER" id="PTHR30565:SF9">
    <property type="entry name" value="PROTEIN YCIF"/>
    <property type="match status" value="1"/>
</dbReference>
<protein>
    <submittedName>
        <fullName evidence="1">Ferritin-like domain-containing protein</fullName>
    </submittedName>
</protein>
<dbReference type="SUPFAM" id="SSF47240">
    <property type="entry name" value="Ferritin-like"/>
    <property type="match status" value="1"/>
</dbReference>
<evidence type="ECO:0000313" key="1">
    <source>
        <dbReference type="EMBL" id="MCT8988924.1"/>
    </source>
</evidence>
<dbReference type="InterPro" id="IPR010287">
    <property type="entry name" value="DUF892_YciF-like"/>
</dbReference>
<organism evidence="1 2">
    <name type="scientific">Chelativorans petroleitrophicus</name>
    <dbReference type="NCBI Taxonomy" id="2975484"/>
    <lineage>
        <taxon>Bacteria</taxon>
        <taxon>Pseudomonadati</taxon>
        <taxon>Pseudomonadota</taxon>
        <taxon>Alphaproteobacteria</taxon>
        <taxon>Hyphomicrobiales</taxon>
        <taxon>Phyllobacteriaceae</taxon>
        <taxon>Chelativorans</taxon>
    </lineage>
</organism>
<keyword evidence="2" id="KW-1185">Reference proteome</keyword>
<dbReference type="EMBL" id="JAODNV010000003">
    <property type="protein sequence ID" value="MCT8988924.1"/>
    <property type="molecule type" value="Genomic_DNA"/>
</dbReference>
<evidence type="ECO:0000313" key="2">
    <source>
        <dbReference type="Proteomes" id="UP001149009"/>
    </source>
</evidence>
<dbReference type="Gene3D" id="1.20.1260.10">
    <property type="match status" value="1"/>
</dbReference>
<reference evidence="1" key="1">
    <citation type="submission" date="2022-08" db="EMBL/GenBank/DDBJ databases">
        <title>Chelativorans sichuanense sp. nov., a paraffin oil-degrading bacterium isolated from a mixture of oil-based drill cuttings and paddy soil.</title>
        <authorList>
            <person name="Yu J."/>
            <person name="Liu H."/>
            <person name="Chen Q."/>
        </authorList>
    </citation>
    <scope>NUCLEOTIDE SEQUENCE</scope>
    <source>
        <strain evidence="1">SCAU 2101</strain>
    </source>
</reference>
<dbReference type="AlphaFoldDB" id="A0A9X3AYY9"/>
<dbReference type="InterPro" id="IPR047114">
    <property type="entry name" value="YciF"/>
</dbReference>
<sequence>MTNPKDHMLSWLKDAHAAEEQAITMLSNLARRIESYPELKARIEQHVTETRRQAERVRECLRRHGSDTSTVKDVGTKLMALGQALSGIFTGDEVMKGVLASYTFEHMEIASYRILISAAEKLGDTETADVCREILEEEQAMADWLEDHLEGITDRFLALEAAEL</sequence>
<dbReference type="RefSeq" id="WP_261513581.1">
    <property type="nucleotide sequence ID" value="NZ_JAODNV010000003.1"/>
</dbReference>
<dbReference type="InterPro" id="IPR012347">
    <property type="entry name" value="Ferritin-like"/>
</dbReference>
<gene>
    <name evidence="1" type="ORF">NYR54_01255</name>
</gene>
<proteinExistence type="predicted"/>